<name>A0ACB7HES0_MANES</name>
<evidence type="ECO:0000313" key="1">
    <source>
        <dbReference type="EMBL" id="KAG8650661.1"/>
    </source>
</evidence>
<protein>
    <submittedName>
        <fullName evidence="1">Uncharacterized protein</fullName>
    </submittedName>
</protein>
<reference evidence="2" key="1">
    <citation type="journal article" date="2016" name="Nat. Biotechnol.">
        <title>Sequencing wild and cultivated cassava and related species reveals extensive interspecific hybridization and genetic diversity.</title>
        <authorList>
            <person name="Bredeson J.V."/>
            <person name="Lyons J.B."/>
            <person name="Prochnik S.E."/>
            <person name="Wu G.A."/>
            <person name="Ha C.M."/>
            <person name="Edsinger-Gonzales E."/>
            <person name="Grimwood J."/>
            <person name="Schmutz J."/>
            <person name="Rabbi I.Y."/>
            <person name="Egesi C."/>
            <person name="Nauluvula P."/>
            <person name="Lebot V."/>
            <person name="Ndunguru J."/>
            <person name="Mkamilo G."/>
            <person name="Bart R.S."/>
            <person name="Setter T.L."/>
            <person name="Gleadow R.M."/>
            <person name="Kulakow P."/>
            <person name="Ferguson M.E."/>
            <person name="Rounsley S."/>
            <person name="Rokhsar D.S."/>
        </authorList>
    </citation>
    <scope>NUCLEOTIDE SEQUENCE [LARGE SCALE GENOMIC DNA]</scope>
    <source>
        <strain evidence="2">cv. AM560-2</strain>
    </source>
</reference>
<sequence>MLSRSLDCSGGDKRSLGSELMMVKSLQPSVMVDERRLSLDLGNAKQNPDANSVIEYSLTGDFTVSDSDSVSSGSTSGLHELGTGSRGIFISARFWQETNSRLRRLQDPGSLLPTSPNSRMSISSKTSQSKRFGVDGTVTSPRTIASSTIRGATRPASPTKLWTPTASSPSRGISSPSRVRPMSSYPGSVPSILSFSVDLRRGKMGEDRIVDARMLRLLYNRYLQWRFVNARADASFVLHRLNAEKILWNVWVTISELQHSVILKRIKLLLLGQKLKLTYILKGQHLR</sequence>
<dbReference type="EMBL" id="CM004393">
    <property type="protein sequence ID" value="KAG8650661.1"/>
    <property type="molecule type" value="Genomic_DNA"/>
</dbReference>
<evidence type="ECO:0000313" key="2">
    <source>
        <dbReference type="Proteomes" id="UP000091857"/>
    </source>
</evidence>
<keyword evidence="2" id="KW-1185">Reference proteome</keyword>
<accession>A0ACB7HES0</accession>
<proteinExistence type="predicted"/>
<dbReference type="Proteomes" id="UP000091857">
    <property type="component" value="Chromosome 7"/>
</dbReference>
<comment type="caution">
    <text evidence="1">The sequence shown here is derived from an EMBL/GenBank/DDBJ whole genome shotgun (WGS) entry which is preliminary data.</text>
</comment>
<organism evidence="1 2">
    <name type="scientific">Manihot esculenta</name>
    <name type="common">Cassava</name>
    <name type="synonym">Jatropha manihot</name>
    <dbReference type="NCBI Taxonomy" id="3983"/>
    <lineage>
        <taxon>Eukaryota</taxon>
        <taxon>Viridiplantae</taxon>
        <taxon>Streptophyta</taxon>
        <taxon>Embryophyta</taxon>
        <taxon>Tracheophyta</taxon>
        <taxon>Spermatophyta</taxon>
        <taxon>Magnoliopsida</taxon>
        <taxon>eudicotyledons</taxon>
        <taxon>Gunneridae</taxon>
        <taxon>Pentapetalae</taxon>
        <taxon>rosids</taxon>
        <taxon>fabids</taxon>
        <taxon>Malpighiales</taxon>
        <taxon>Euphorbiaceae</taxon>
        <taxon>Crotonoideae</taxon>
        <taxon>Manihoteae</taxon>
        <taxon>Manihot</taxon>
    </lineage>
</organism>
<gene>
    <name evidence="1" type="ORF">MANES_07G062396v8</name>
</gene>